<dbReference type="InterPro" id="IPR024311">
    <property type="entry name" value="Lipocalin-like"/>
</dbReference>
<gene>
    <name evidence="2" type="ORF">SAMN05444408_111130</name>
</gene>
<dbReference type="STRING" id="1302685.SAMN05444408_111130"/>
<dbReference type="EMBL" id="FQVO01000011">
    <property type="protein sequence ID" value="SHF24001.1"/>
    <property type="molecule type" value="Genomic_DNA"/>
</dbReference>
<evidence type="ECO:0000313" key="3">
    <source>
        <dbReference type="Proteomes" id="UP000184236"/>
    </source>
</evidence>
<sequence>MKYLFTFFFLLFLNSDKKEDLNYNLLIGSWYQDSFANTTATGVFTFEKDSTATLEMKDGKTKAMIGGMTGPYKIEKSKKILKITMVGKQKTFEIHELTDDILVMQNQEKGKSKQTYKRYKNGK</sequence>
<dbReference type="RefSeq" id="WP_072885530.1">
    <property type="nucleotide sequence ID" value="NZ_FQVO01000011.1"/>
</dbReference>
<proteinExistence type="predicted"/>
<accession>A0A1M5A180</accession>
<organism evidence="2 3">
    <name type="scientific">Chryseobacterium takakiae</name>
    <dbReference type="NCBI Taxonomy" id="1302685"/>
    <lineage>
        <taxon>Bacteria</taxon>
        <taxon>Pseudomonadati</taxon>
        <taxon>Bacteroidota</taxon>
        <taxon>Flavobacteriia</taxon>
        <taxon>Flavobacteriales</taxon>
        <taxon>Weeksellaceae</taxon>
        <taxon>Chryseobacterium group</taxon>
        <taxon>Chryseobacterium</taxon>
    </lineage>
</organism>
<dbReference type="AlphaFoldDB" id="A0A1M5A180"/>
<name>A0A1M5A180_9FLAO</name>
<feature type="domain" description="Lipocalin-like" evidence="1">
    <location>
        <begin position="26"/>
        <end position="104"/>
    </location>
</feature>
<evidence type="ECO:0000313" key="2">
    <source>
        <dbReference type="EMBL" id="SHF24001.1"/>
    </source>
</evidence>
<protein>
    <submittedName>
        <fullName evidence="2">TIGR03066 family protein</fullName>
    </submittedName>
</protein>
<dbReference type="Proteomes" id="UP000184236">
    <property type="component" value="Unassembled WGS sequence"/>
</dbReference>
<evidence type="ECO:0000259" key="1">
    <source>
        <dbReference type="Pfam" id="PF13648"/>
    </source>
</evidence>
<reference evidence="3" key="1">
    <citation type="submission" date="2016-11" db="EMBL/GenBank/DDBJ databases">
        <authorList>
            <person name="Varghese N."/>
            <person name="Submissions S."/>
        </authorList>
    </citation>
    <scope>NUCLEOTIDE SEQUENCE [LARGE SCALE GENOMIC DNA]</scope>
    <source>
        <strain evidence="3">DSM 26898</strain>
    </source>
</reference>
<dbReference type="OrthoDB" id="1258322at2"/>
<keyword evidence="3" id="KW-1185">Reference proteome</keyword>
<dbReference type="Pfam" id="PF13648">
    <property type="entry name" value="Lipocalin_4"/>
    <property type="match status" value="1"/>
</dbReference>